<evidence type="ECO:0000313" key="8">
    <source>
        <dbReference type="Proteomes" id="UP001242480"/>
    </source>
</evidence>
<dbReference type="PANTHER" id="PTHR11142:SF0">
    <property type="entry name" value="TRNA PSEUDOURIDINE SYNTHASE-LIKE 1"/>
    <property type="match status" value="1"/>
</dbReference>
<organism evidence="7 8">
    <name type="scientific">Labrys wisconsinensis</name>
    <dbReference type="NCBI Taxonomy" id="425677"/>
    <lineage>
        <taxon>Bacteria</taxon>
        <taxon>Pseudomonadati</taxon>
        <taxon>Pseudomonadota</taxon>
        <taxon>Alphaproteobacteria</taxon>
        <taxon>Hyphomicrobiales</taxon>
        <taxon>Xanthobacteraceae</taxon>
        <taxon>Labrys</taxon>
    </lineage>
</organism>
<dbReference type="Pfam" id="PF01416">
    <property type="entry name" value="PseudoU_synth_1"/>
    <property type="match status" value="2"/>
</dbReference>
<reference evidence="7 8" key="1">
    <citation type="submission" date="2023-07" db="EMBL/GenBank/DDBJ databases">
        <title>Genomic Encyclopedia of Type Strains, Phase IV (KMG-IV): sequencing the most valuable type-strain genomes for metagenomic binning, comparative biology and taxonomic classification.</title>
        <authorList>
            <person name="Goeker M."/>
        </authorList>
    </citation>
    <scope>NUCLEOTIDE SEQUENCE [LARGE SCALE GENOMIC DNA]</scope>
    <source>
        <strain evidence="7 8">DSM 19619</strain>
    </source>
</reference>
<dbReference type="Gene3D" id="3.30.70.580">
    <property type="entry name" value="Pseudouridine synthase I, catalytic domain, N-terminal subdomain"/>
    <property type="match status" value="1"/>
</dbReference>
<evidence type="ECO:0000259" key="6">
    <source>
        <dbReference type="Pfam" id="PF01416"/>
    </source>
</evidence>
<evidence type="ECO:0000256" key="1">
    <source>
        <dbReference type="ARBA" id="ARBA00009375"/>
    </source>
</evidence>
<evidence type="ECO:0000256" key="2">
    <source>
        <dbReference type="ARBA" id="ARBA00022694"/>
    </source>
</evidence>
<keyword evidence="8" id="KW-1185">Reference proteome</keyword>
<dbReference type="InterPro" id="IPR020095">
    <property type="entry name" value="PsdUridine_synth_TruA_C"/>
</dbReference>
<dbReference type="GO" id="GO:0160147">
    <property type="term" value="F:tRNA pseudouridine(38-40) synthase activity"/>
    <property type="evidence" value="ECO:0007669"/>
    <property type="project" value="UniProtKB-EC"/>
</dbReference>
<keyword evidence="3 4" id="KW-0413">Isomerase</keyword>
<comment type="subunit">
    <text evidence="4">Homodimer.</text>
</comment>
<proteinExistence type="inferred from homology"/>
<gene>
    <name evidence="4" type="primary">truA</name>
    <name evidence="7" type="ORF">QO011_000953</name>
</gene>
<protein>
    <recommendedName>
        <fullName evidence="4">tRNA pseudouridine synthase A</fullName>
        <ecNumber evidence="4">5.4.99.12</ecNumber>
    </recommendedName>
    <alternativeName>
        <fullName evidence="4">tRNA pseudouridine(38-40) synthase</fullName>
    </alternativeName>
    <alternativeName>
        <fullName evidence="4">tRNA pseudouridylate synthase I</fullName>
    </alternativeName>
    <alternativeName>
        <fullName evidence="4">tRNA-uridine isomerase I</fullName>
    </alternativeName>
</protein>
<dbReference type="InterPro" id="IPR020094">
    <property type="entry name" value="TruA/RsuA/RluB/E/F_N"/>
</dbReference>
<feature type="domain" description="Pseudouridine synthase I TruA alpha/beta" evidence="6">
    <location>
        <begin position="146"/>
        <end position="247"/>
    </location>
</feature>
<feature type="active site" description="Nucleophile" evidence="4">
    <location>
        <position position="52"/>
    </location>
</feature>
<dbReference type="InterPro" id="IPR020097">
    <property type="entry name" value="PsdUridine_synth_TruA_a/b_dom"/>
</dbReference>
<dbReference type="SUPFAM" id="SSF55120">
    <property type="entry name" value="Pseudouridine synthase"/>
    <property type="match status" value="1"/>
</dbReference>
<dbReference type="RefSeq" id="WP_307268362.1">
    <property type="nucleotide sequence ID" value="NZ_JAUSVX010000001.1"/>
</dbReference>
<dbReference type="Proteomes" id="UP001242480">
    <property type="component" value="Unassembled WGS sequence"/>
</dbReference>
<feature type="binding site" evidence="4">
    <location>
        <position position="113"/>
    </location>
    <ligand>
        <name>substrate</name>
    </ligand>
</feature>
<comment type="catalytic activity">
    <reaction evidence="4 5">
        <text>uridine(38/39/40) in tRNA = pseudouridine(38/39/40) in tRNA</text>
        <dbReference type="Rhea" id="RHEA:22376"/>
        <dbReference type="Rhea" id="RHEA-COMP:10085"/>
        <dbReference type="Rhea" id="RHEA-COMP:10087"/>
        <dbReference type="ChEBI" id="CHEBI:65314"/>
        <dbReference type="ChEBI" id="CHEBI:65315"/>
        <dbReference type="EC" id="5.4.99.12"/>
    </reaction>
</comment>
<comment type="caution">
    <text evidence="4">Lacks conserved residue(s) required for the propagation of feature annotation.</text>
</comment>
<dbReference type="PANTHER" id="PTHR11142">
    <property type="entry name" value="PSEUDOURIDYLATE SYNTHASE"/>
    <property type="match status" value="1"/>
</dbReference>
<dbReference type="PIRSF" id="PIRSF001430">
    <property type="entry name" value="tRNA_psdUrid_synth"/>
    <property type="match status" value="1"/>
</dbReference>
<name>A0ABU0J133_9HYPH</name>
<evidence type="ECO:0000256" key="5">
    <source>
        <dbReference type="RuleBase" id="RU003792"/>
    </source>
</evidence>
<evidence type="ECO:0000256" key="3">
    <source>
        <dbReference type="ARBA" id="ARBA00023235"/>
    </source>
</evidence>
<dbReference type="Gene3D" id="3.30.70.660">
    <property type="entry name" value="Pseudouridine synthase I, catalytic domain, C-terminal subdomain"/>
    <property type="match status" value="1"/>
</dbReference>
<comment type="caution">
    <text evidence="7">The sequence shown here is derived from an EMBL/GenBank/DDBJ whole genome shotgun (WGS) entry which is preliminary data.</text>
</comment>
<evidence type="ECO:0000313" key="7">
    <source>
        <dbReference type="EMBL" id="MDQ0467958.1"/>
    </source>
</evidence>
<dbReference type="InterPro" id="IPR001406">
    <property type="entry name" value="PsdUridine_synth_TruA"/>
</dbReference>
<dbReference type="HAMAP" id="MF_00171">
    <property type="entry name" value="TruA"/>
    <property type="match status" value="1"/>
</dbReference>
<accession>A0ABU0J133</accession>
<dbReference type="NCBIfam" id="TIGR00071">
    <property type="entry name" value="hisT_truA"/>
    <property type="match status" value="1"/>
</dbReference>
<keyword evidence="2 4" id="KW-0819">tRNA processing</keyword>
<dbReference type="InterPro" id="IPR020103">
    <property type="entry name" value="PsdUridine_synth_cat_dom_sf"/>
</dbReference>
<dbReference type="CDD" id="cd02570">
    <property type="entry name" value="PseudoU_synth_EcTruA"/>
    <property type="match status" value="1"/>
</dbReference>
<comment type="similarity">
    <text evidence="1 4 5">Belongs to the tRNA pseudouridine synthase TruA family.</text>
</comment>
<dbReference type="EC" id="5.4.99.12" evidence="4"/>
<evidence type="ECO:0000256" key="4">
    <source>
        <dbReference type="HAMAP-Rule" id="MF_00171"/>
    </source>
</evidence>
<feature type="domain" description="Pseudouridine synthase I TruA alpha/beta" evidence="6">
    <location>
        <begin position="8"/>
        <end position="106"/>
    </location>
</feature>
<dbReference type="EMBL" id="JAUSVX010000001">
    <property type="protein sequence ID" value="MDQ0467958.1"/>
    <property type="molecule type" value="Genomic_DNA"/>
</dbReference>
<comment type="function">
    <text evidence="4">Formation of pseudouridine at positions 38, 39 and 40 in the anticodon stem and loop of transfer RNAs.</text>
</comment>
<sequence>MPRYKLLIEYDGTPYAGWQRQANGRAVQQVVEEAIEAFTGEALRIQCAGRTDAGVHATGQVASVMLAKEWRTDQVRDALNAHLTLMEEQVSILAAEKVPEAFDARFSAKGRRYLYRIIDRRPPLALERLRCWHSRKALDADAMHRAAQRLLGHHDFTTFRAADCQSDSPMKTLDRLDVVRRDGEIHVEAAARSFLHNQVRSMVGSLKRVGDGSWSEADLVAALEARERARCAALAPPHGLYLTGVVY</sequence>